<dbReference type="AlphaFoldDB" id="A0A6A6YGG5"/>
<sequence length="196" mass="21820">MEVLWQHVDGGRDAGCHPPHASDRGKGRTLLCSSIYPSQREEIALFLQPHLASANLEKLKSAIEELNNQAAGTLHISGLGVTYMNSVSTIYPLHHLTSDRLLMPVLPFDIKLRWRSPITALQWPGNRCRLKTVCRNIACVNRYKPTSQWSKIRLAGVPMGENRERAEQGGGYRQMGEDLGCTHRATVMTVSFACSP</sequence>
<protein>
    <submittedName>
        <fullName evidence="1 3">Uncharacterized protein</fullName>
    </submittedName>
</protein>
<evidence type="ECO:0000313" key="3">
    <source>
        <dbReference type="RefSeq" id="XP_033574068.1"/>
    </source>
</evidence>
<dbReference type="RefSeq" id="XP_033574068.1">
    <property type="nucleotide sequence ID" value="XM_033728867.1"/>
</dbReference>
<dbReference type="GeneID" id="54469760"/>
<reference evidence="1 3" key="1">
    <citation type="journal article" date="2020" name="Stud. Mycol.">
        <title>101 Dothideomycetes genomes: a test case for predicting lifestyles and emergence of pathogens.</title>
        <authorList>
            <person name="Haridas S."/>
            <person name="Albert R."/>
            <person name="Binder M."/>
            <person name="Bloem J."/>
            <person name="Labutti K."/>
            <person name="Salamov A."/>
            <person name="Andreopoulos B."/>
            <person name="Baker S."/>
            <person name="Barry K."/>
            <person name="Bills G."/>
            <person name="Bluhm B."/>
            <person name="Cannon C."/>
            <person name="Castanera R."/>
            <person name="Culley D."/>
            <person name="Daum C."/>
            <person name="Ezra D."/>
            <person name="Gonzalez J."/>
            <person name="Henrissat B."/>
            <person name="Kuo A."/>
            <person name="Liang C."/>
            <person name="Lipzen A."/>
            <person name="Lutzoni F."/>
            <person name="Magnuson J."/>
            <person name="Mondo S."/>
            <person name="Nolan M."/>
            <person name="Ohm R."/>
            <person name="Pangilinan J."/>
            <person name="Park H.-J."/>
            <person name="Ramirez L."/>
            <person name="Alfaro M."/>
            <person name="Sun H."/>
            <person name="Tritt A."/>
            <person name="Yoshinaga Y."/>
            <person name="Zwiers L.-H."/>
            <person name="Turgeon B."/>
            <person name="Goodwin S."/>
            <person name="Spatafora J."/>
            <person name="Crous P."/>
            <person name="Grigoriev I."/>
        </authorList>
    </citation>
    <scope>NUCLEOTIDE SEQUENCE</scope>
    <source>
        <strain evidence="1 3">CBS 304.34</strain>
    </source>
</reference>
<dbReference type="EMBL" id="MU003705">
    <property type="protein sequence ID" value="KAF2807104.1"/>
    <property type="molecule type" value="Genomic_DNA"/>
</dbReference>
<reference evidence="3" key="3">
    <citation type="submission" date="2025-04" db="UniProtKB">
        <authorList>
            <consortium name="RefSeq"/>
        </authorList>
    </citation>
    <scope>IDENTIFICATION</scope>
    <source>
        <strain evidence="3">CBS 304.34</strain>
    </source>
</reference>
<evidence type="ECO:0000313" key="1">
    <source>
        <dbReference type="EMBL" id="KAF2807104.1"/>
    </source>
</evidence>
<accession>A0A6A6YGG5</accession>
<keyword evidence="2" id="KW-1185">Reference proteome</keyword>
<name>A0A6A6YGG5_9PEZI</name>
<proteinExistence type="predicted"/>
<organism evidence="1">
    <name type="scientific">Mytilinidion resinicola</name>
    <dbReference type="NCBI Taxonomy" id="574789"/>
    <lineage>
        <taxon>Eukaryota</taxon>
        <taxon>Fungi</taxon>
        <taxon>Dikarya</taxon>
        <taxon>Ascomycota</taxon>
        <taxon>Pezizomycotina</taxon>
        <taxon>Dothideomycetes</taxon>
        <taxon>Pleosporomycetidae</taxon>
        <taxon>Mytilinidiales</taxon>
        <taxon>Mytilinidiaceae</taxon>
        <taxon>Mytilinidion</taxon>
    </lineage>
</organism>
<reference evidence="3" key="2">
    <citation type="submission" date="2020-04" db="EMBL/GenBank/DDBJ databases">
        <authorList>
            <consortium name="NCBI Genome Project"/>
        </authorList>
    </citation>
    <scope>NUCLEOTIDE SEQUENCE</scope>
    <source>
        <strain evidence="3">CBS 304.34</strain>
    </source>
</reference>
<evidence type="ECO:0000313" key="2">
    <source>
        <dbReference type="Proteomes" id="UP000504636"/>
    </source>
</evidence>
<gene>
    <name evidence="1 3" type="ORF">BDZ99DRAFT_74283</name>
</gene>
<dbReference type="Proteomes" id="UP000504636">
    <property type="component" value="Unplaced"/>
</dbReference>